<proteinExistence type="predicted"/>
<dbReference type="Proteomes" id="UP001500124">
    <property type="component" value="Unassembled WGS sequence"/>
</dbReference>
<accession>A0ABP9L7M2</accession>
<reference evidence="2" key="1">
    <citation type="journal article" date="2019" name="Int. J. Syst. Evol. Microbiol.">
        <title>The Global Catalogue of Microorganisms (GCM) 10K type strain sequencing project: providing services to taxonomists for standard genome sequencing and annotation.</title>
        <authorList>
            <consortium name="The Broad Institute Genomics Platform"/>
            <consortium name="The Broad Institute Genome Sequencing Center for Infectious Disease"/>
            <person name="Wu L."/>
            <person name="Ma J."/>
        </authorList>
    </citation>
    <scope>NUCLEOTIDE SEQUENCE [LARGE SCALE GENOMIC DNA]</scope>
    <source>
        <strain evidence="2">JCM 18410</strain>
    </source>
</reference>
<organism evidence="1 2">
    <name type="scientific">Streptomyces similanensis</name>
    <dbReference type="NCBI Taxonomy" id="1274988"/>
    <lineage>
        <taxon>Bacteria</taxon>
        <taxon>Bacillati</taxon>
        <taxon>Actinomycetota</taxon>
        <taxon>Actinomycetes</taxon>
        <taxon>Kitasatosporales</taxon>
        <taxon>Streptomycetaceae</taxon>
        <taxon>Streptomyces</taxon>
    </lineage>
</organism>
<protein>
    <submittedName>
        <fullName evidence="1">Uncharacterized protein</fullName>
    </submittedName>
</protein>
<evidence type="ECO:0000313" key="1">
    <source>
        <dbReference type="EMBL" id="GAA5070524.1"/>
    </source>
</evidence>
<keyword evidence="2" id="KW-1185">Reference proteome</keyword>
<sequence length="115" mass="12600">MQNTDMPYEVRIGGAGFSQVARFATVEEAYAEAHRVRKTAETGERVAFTNLIGRTGMFLVLGIRINGWNPSTNTWLSHAGPWTAKKTPADALTPIPADWHGVPLPDDWYGQTTAA</sequence>
<dbReference type="EMBL" id="BAABKC010000087">
    <property type="protein sequence ID" value="GAA5070524.1"/>
    <property type="molecule type" value="Genomic_DNA"/>
</dbReference>
<comment type="caution">
    <text evidence="1">The sequence shown here is derived from an EMBL/GenBank/DDBJ whole genome shotgun (WGS) entry which is preliminary data.</text>
</comment>
<gene>
    <name evidence="1" type="ORF">GCM10023336_55740</name>
</gene>
<dbReference type="RefSeq" id="WP_345670817.1">
    <property type="nucleotide sequence ID" value="NZ_BAABKC010000087.1"/>
</dbReference>
<name>A0ABP9L7M2_9ACTN</name>
<evidence type="ECO:0000313" key="2">
    <source>
        <dbReference type="Proteomes" id="UP001500124"/>
    </source>
</evidence>